<proteinExistence type="predicted"/>
<keyword evidence="4" id="KW-1185">Reference proteome</keyword>
<feature type="compositionally biased region" description="Low complexity" evidence="1">
    <location>
        <begin position="1"/>
        <end position="19"/>
    </location>
</feature>
<evidence type="ECO:0000313" key="4">
    <source>
        <dbReference type="Proteomes" id="UP000249065"/>
    </source>
</evidence>
<organism evidence="3 4">
    <name type="scientific">Roseicella frigidaeris</name>
    <dbReference type="NCBI Taxonomy" id="2230885"/>
    <lineage>
        <taxon>Bacteria</taxon>
        <taxon>Pseudomonadati</taxon>
        <taxon>Pseudomonadota</taxon>
        <taxon>Alphaproteobacteria</taxon>
        <taxon>Acetobacterales</taxon>
        <taxon>Roseomonadaceae</taxon>
        <taxon>Roseicella</taxon>
    </lineage>
</organism>
<reference evidence="4" key="1">
    <citation type="submission" date="2018-06" db="EMBL/GenBank/DDBJ databases">
        <authorList>
            <person name="Khan S.A."/>
        </authorList>
    </citation>
    <scope>NUCLEOTIDE SEQUENCE [LARGE SCALE GENOMIC DNA]</scope>
    <source>
        <strain evidence="4">DB-1506</strain>
    </source>
</reference>
<protein>
    <submittedName>
        <fullName evidence="3">Esterase-like activity of phytase family protein</fullName>
    </submittedName>
</protein>
<dbReference type="Proteomes" id="UP000249065">
    <property type="component" value="Unassembled WGS sequence"/>
</dbReference>
<dbReference type="OrthoDB" id="9798693at2"/>
<sequence>MPPRPGSARRWSAPRSSPEAPVPDPAGRRWRRRSLLAAGLASVAPAACVLGGPATPAPLAPARPLDIDPLPPGGPLTLLGGLELDDEALGFGGLSALHLDAGLRLTAVSDLAFWMTARLDLQGGRPVGLSDLWTGPLRDGGGRPLQRGYAGDAESLARLPDGTWLVGFERWHRIRAYRRLDGPGLYVDPPPGLQRASNNGGLESLAVLADGRWLAIAETLPLEEGAGATQAWLGGPGRWTGIGYRPAEGFYAADAAPLPDGGALVLERSFSLFGGFGGRLVRLAAADLHQARPGAILQGEEILRIAAPLPVDNFEGVSAVRVGDRTLVALVSDDNQNFLQRTLLLLFTLNEG</sequence>
<accession>A0A327MCK9</accession>
<gene>
    <name evidence="3" type="ORF">DOO78_07175</name>
</gene>
<feature type="domain" description="Phytase-like" evidence="2">
    <location>
        <begin position="90"/>
        <end position="335"/>
    </location>
</feature>
<evidence type="ECO:0000313" key="3">
    <source>
        <dbReference type="EMBL" id="RAI60012.1"/>
    </source>
</evidence>
<comment type="caution">
    <text evidence="3">The sequence shown here is derived from an EMBL/GenBank/DDBJ whole genome shotgun (WGS) entry which is preliminary data.</text>
</comment>
<dbReference type="Pfam" id="PF13449">
    <property type="entry name" value="Phytase-like"/>
    <property type="match status" value="1"/>
</dbReference>
<feature type="region of interest" description="Disordered" evidence="1">
    <location>
        <begin position="1"/>
        <end position="28"/>
    </location>
</feature>
<evidence type="ECO:0000256" key="1">
    <source>
        <dbReference type="SAM" id="MobiDB-lite"/>
    </source>
</evidence>
<evidence type="ECO:0000259" key="2">
    <source>
        <dbReference type="Pfam" id="PF13449"/>
    </source>
</evidence>
<name>A0A327MCK9_9PROT</name>
<dbReference type="InterPro" id="IPR027372">
    <property type="entry name" value="Phytase-like_dom"/>
</dbReference>
<dbReference type="AlphaFoldDB" id="A0A327MCK9"/>
<dbReference type="EMBL" id="QLIX01000003">
    <property type="protein sequence ID" value="RAI60012.1"/>
    <property type="molecule type" value="Genomic_DNA"/>
</dbReference>